<evidence type="ECO:0000313" key="1">
    <source>
        <dbReference type="EMBL" id="CEK78193.1"/>
    </source>
</evidence>
<dbReference type="EMBL" id="HACG01031328">
    <property type="protein sequence ID" value="CEK78193.1"/>
    <property type="molecule type" value="Transcribed_RNA"/>
</dbReference>
<sequence>MHKISVGRTLSWLTIHLEERKVKLISKPGYRRVVLKDNIKTKLMLCSHIVDCAITNTDKNQLQ</sequence>
<accession>A0A0B7ABP1</accession>
<name>A0A0B7ABP1_9EUPU</name>
<dbReference type="AlphaFoldDB" id="A0A0B7ABP1"/>
<protein>
    <submittedName>
        <fullName evidence="1">Uncharacterized protein</fullName>
    </submittedName>
</protein>
<gene>
    <name evidence="1" type="primary">ORF108792</name>
</gene>
<proteinExistence type="predicted"/>
<organism evidence="1">
    <name type="scientific">Arion vulgaris</name>
    <dbReference type="NCBI Taxonomy" id="1028688"/>
    <lineage>
        <taxon>Eukaryota</taxon>
        <taxon>Metazoa</taxon>
        <taxon>Spiralia</taxon>
        <taxon>Lophotrochozoa</taxon>
        <taxon>Mollusca</taxon>
        <taxon>Gastropoda</taxon>
        <taxon>Heterobranchia</taxon>
        <taxon>Euthyneura</taxon>
        <taxon>Panpulmonata</taxon>
        <taxon>Eupulmonata</taxon>
        <taxon>Stylommatophora</taxon>
        <taxon>Helicina</taxon>
        <taxon>Arionoidea</taxon>
        <taxon>Arionidae</taxon>
        <taxon>Arion</taxon>
    </lineage>
</organism>
<reference evidence="1" key="1">
    <citation type="submission" date="2014-12" db="EMBL/GenBank/DDBJ databases">
        <title>Insight into the proteome of Arion vulgaris.</title>
        <authorList>
            <person name="Aradska J."/>
            <person name="Bulat T."/>
            <person name="Smidak R."/>
            <person name="Sarate P."/>
            <person name="Gangsoo J."/>
            <person name="Sialana F."/>
            <person name="Bilban M."/>
            <person name="Lubec G."/>
        </authorList>
    </citation>
    <scope>NUCLEOTIDE SEQUENCE</scope>
    <source>
        <tissue evidence="1">Skin</tissue>
    </source>
</reference>